<dbReference type="EMBL" id="CABVLU010000002">
    <property type="protein sequence ID" value="VVT49617.1"/>
    <property type="molecule type" value="Genomic_DNA"/>
</dbReference>
<organism evidence="2 3">
    <name type="scientific">Magnusiomyces paraingens</name>
    <dbReference type="NCBI Taxonomy" id="2606893"/>
    <lineage>
        <taxon>Eukaryota</taxon>
        <taxon>Fungi</taxon>
        <taxon>Dikarya</taxon>
        <taxon>Ascomycota</taxon>
        <taxon>Saccharomycotina</taxon>
        <taxon>Dipodascomycetes</taxon>
        <taxon>Dipodascales</taxon>
        <taxon>Dipodascaceae</taxon>
        <taxon>Magnusiomyces</taxon>
    </lineage>
</organism>
<feature type="region of interest" description="Disordered" evidence="1">
    <location>
        <begin position="182"/>
        <end position="203"/>
    </location>
</feature>
<feature type="region of interest" description="Disordered" evidence="1">
    <location>
        <begin position="696"/>
        <end position="795"/>
    </location>
</feature>
<accession>A0A5E8BJB9</accession>
<dbReference type="Proteomes" id="UP000398389">
    <property type="component" value="Unassembled WGS sequence"/>
</dbReference>
<keyword evidence="3" id="KW-1185">Reference proteome</keyword>
<proteinExistence type="predicted"/>
<evidence type="ECO:0000313" key="2">
    <source>
        <dbReference type="EMBL" id="VVT49617.1"/>
    </source>
</evidence>
<gene>
    <name evidence="2" type="ORF">SAPINGB_P002358</name>
</gene>
<dbReference type="GeneID" id="43581177"/>
<sequence>MDPVYHLIYEGEIYSISPSYYESVLEYLYYDTQNRDDSQKHPQQQNLSLDQFKARYDYLAEQQYLSQVIKFNEFVERSTYAIHQSAISSRLDKLVPKPTFLFTHSLLELDHWCKVVVRAAVRKTLESLDINLEELAKHQGIFDNPGSYYAQLAALTRLEESFAEESHIWETQRAASTADHLSTHNKLSPDSPHFERPASLQSGSTENKRIEAFCNIVTIGIEKFEPVYHHLAHHSKRHLYVEAFKKCKRDLIAAITKCIPDSEIDTRPKSHPERFSTGLGSSSPVVVNAQPFKQQHTQAKSWSNSISPLQIAPPNFMVNGTIRFAESSMQRNENKSSIPPKNPFSILLDPASQTSLAQFLELLESCRRRTLGDNNPLPPASYYFVDAGYLPDPRLLCKLSVPKKVSLRQTIEFHTRLLQKEIELGYFKNVPNKSFHSKIMSDLDLPQPPISSITGIADTAAEFSDPTYNPYTDPSKLTTLHNTGLPGLLPADTLARRRQATHRRRTQEANMYGRYYSMLAYAVRVHYLHPTLSPDDTNTQPRDNDYAHAREIVSLLERYLLENEGVDGNGGFSGMTARRREVDFNIAQILEAHDCALAEVTAGCTLQLQQMQRDNMLPTPRLQPQASPPTKVSGGASPGLMRRRSIQNLLQGVAGCLTSSSHNAEIYAPESQSLRSPYYSTDKTIGFEYDARDSVYGNGEYSSPSRSAPHPPPPPPQISLPRRPPTADDDTRRQTLVQGRSTGALLSKGLKKLRSEKSSSRLNSLFNGGDKKSGGGGGGGSDGYYHEYGISSKVY</sequence>
<feature type="compositionally biased region" description="Pro residues" evidence="1">
    <location>
        <begin position="709"/>
        <end position="724"/>
    </location>
</feature>
<evidence type="ECO:0000256" key="1">
    <source>
        <dbReference type="SAM" id="MobiDB-lite"/>
    </source>
</evidence>
<dbReference type="AlphaFoldDB" id="A0A5E8BJB9"/>
<reference evidence="2 3" key="1">
    <citation type="submission" date="2019-09" db="EMBL/GenBank/DDBJ databases">
        <authorList>
            <person name="Brejova B."/>
        </authorList>
    </citation>
    <scope>NUCLEOTIDE SEQUENCE [LARGE SCALE GENOMIC DNA]</scope>
</reference>
<name>A0A5E8BJB9_9ASCO</name>
<protein>
    <submittedName>
        <fullName evidence="2">Uncharacterized protein</fullName>
    </submittedName>
</protein>
<dbReference type="RefSeq" id="XP_031852968.1">
    <property type="nucleotide sequence ID" value="XM_031997077.1"/>
</dbReference>
<evidence type="ECO:0000313" key="3">
    <source>
        <dbReference type="Proteomes" id="UP000398389"/>
    </source>
</evidence>
<feature type="region of interest" description="Disordered" evidence="1">
    <location>
        <begin position="618"/>
        <end position="639"/>
    </location>
</feature>